<gene>
    <name evidence="1" type="ORF">J7I42_30410</name>
</gene>
<dbReference type="EMBL" id="JAGHKO010000014">
    <property type="protein sequence ID" value="MBO9204640.1"/>
    <property type="molecule type" value="Genomic_DNA"/>
</dbReference>
<organism evidence="1 2">
    <name type="scientific">Niastella soli</name>
    <dbReference type="NCBI Taxonomy" id="2821487"/>
    <lineage>
        <taxon>Bacteria</taxon>
        <taxon>Pseudomonadati</taxon>
        <taxon>Bacteroidota</taxon>
        <taxon>Chitinophagia</taxon>
        <taxon>Chitinophagales</taxon>
        <taxon>Chitinophagaceae</taxon>
        <taxon>Niastella</taxon>
    </lineage>
</organism>
<reference evidence="1 2" key="1">
    <citation type="submission" date="2021-03" db="EMBL/GenBank/DDBJ databases">
        <title>Assistant Professor.</title>
        <authorList>
            <person name="Huq M.A."/>
        </authorList>
    </citation>
    <scope>NUCLEOTIDE SEQUENCE [LARGE SCALE GENOMIC DNA]</scope>
    <source>
        <strain evidence="1 2">MAH-29</strain>
    </source>
</reference>
<name>A0ABS3Z4Q8_9BACT</name>
<evidence type="ECO:0000313" key="1">
    <source>
        <dbReference type="EMBL" id="MBO9204640.1"/>
    </source>
</evidence>
<protein>
    <submittedName>
        <fullName evidence="1">Uncharacterized protein</fullName>
    </submittedName>
</protein>
<accession>A0ABS3Z4Q8</accession>
<evidence type="ECO:0000313" key="2">
    <source>
        <dbReference type="Proteomes" id="UP000677244"/>
    </source>
</evidence>
<keyword evidence="2" id="KW-1185">Reference proteome</keyword>
<comment type="caution">
    <text evidence="1">The sequence shown here is derived from an EMBL/GenBank/DDBJ whole genome shotgun (WGS) entry which is preliminary data.</text>
</comment>
<sequence length="110" mass="12401">MKTATLFLLISCCYVSCNYESINEPQEETNSDCEYEDGTHSSTVDYYNPDTGHKASYDLEVEVQDCEVVQINFPKGGWLDSDHISPTALDENGNATIEDDQGRTWEVHLN</sequence>
<proteinExistence type="predicted"/>
<dbReference type="Proteomes" id="UP000677244">
    <property type="component" value="Unassembled WGS sequence"/>
</dbReference>
<dbReference type="RefSeq" id="WP_209143410.1">
    <property type="nucleotide sequence ID" value="NZ_JAGHKO010000014.1"/>
</dbReference>